<comment type="caution">
    <text evidence="1">The sequence shown here is derived from an EMBL/GenBank/DDBJ whole genome shotgun (WGS) entry which is preliminary data.</text>
</comment>
<proteinExistence type="predicted"/>
<evidence type="ECO:0000313" key="1">
    <source>
        <dbReference type="EMBL" id="PMB97778.1"/>
    </source>
</evidence>
<dbReference type="RefSeq" id="WP_036317959.1">
    <property type="nucleotide sequence ID" value="NZ_PNFZ01000005.1"/>
</dbReference>
<dbReference type="AlphaFoldDB" id="A0A2N6PGH0"/>
<name>A0A2N6PGH0_9MICO</name>
<sequence>MTTPTQFLRSKYRAIEGGCVTCAGDLAVVESLPGVKEVDALASGLVLVTHDGTVSDDAVVAAAKKSGLPLVAAGPARPVRA</sequence>
<dbReference type="Proteomes" id="UP000235703">
    <property type="component" value="Unassembled WGS sequence"/>
</dbReference>
<reference evidence="1 2" key="1">
    <citation type="submission" date="2017-09" db="EMBL/GenBank/DDBJ databases">
        <title>Bacterial strain isolated from the female urinary microbiota.</title>
        <authorList>
            <person name="Thomas-White K."/>
            <person name="Kumar N."/>
            <person name="Forster S."/>
            <person name="Putonti C."/>
            <person name="Lawley T."/>
            <person name="Wolfe A.J."/>
        </authorList>
    </citation>
    <scope>NUCLEOTIDE SEQUENCE [LARGE SCALE GENOMIC DNA]</scope>
    <source>
        <strain evidence="1 2">UMB0680</strain>
    </source>
</reference>
<organism evidence="1 2">
    <name type="scientific">Brevibacterium luteolum</name>
    <dbReference type="NCBI Taxonomy" id="199591"/>
    <lineage>
        <taxon>Bacteria</taxon>
        <taxon>Bacillati</taxon>
        <taxon>Actinomycetota</taxon>
        <taxon>Actinomycetes</taxon>
        <taxon>Micrococcales</taxon>
        <taxon>Brevibacteriaceae</taxon>
        <taxon>Brevibacterium</taxon>
    </lineage>
</organism>
<evidence type="ECO:0000313" key="2">
    <source>
        <dbReference type="Proteomes" id="UP000235703"/>
    </source>
</evidence>
<protein>
    <recommendedName>
        <fullName evidence="3">HMA domain-containing protein</fullName>
    </recommendedName>
</protein>
<gene>
    <name evidence="1" type="ORF">CJ198_10345</name>
</gene>
<accession>A0A2N6PGH0</accession>
<dbReference type="EMBL" id="PNFZ01000005">
    <property type="protein sequence ID" value="PMB97778.1"/>
    <property type="molecule type" value="Genomic_DNA"/>
</dbReference>
<keyword evidence="2" id="KW-1185">Reference proteome</keyword>
<evidence type="ECO:0008006" key="3">
    <source>
        <dbReference type="Google" id="ProtNLM"/>
    </source>
</evidence>
<dbReference type="OrthoDB" id="5147467at2"/>